<keyword evidence="4" id="KW-1185">Reference proteome</keyword>
<dbReference type="HOGENOM" id="CLU_738088_0_0_1"/>
<dbReference type="Proteomes" id="UP000054248">
    <property type="component" value="Unassembled WGS sequence"/>
</dbReference>
<proteinExistence type="predicted"/>
<evidence type="ECO:0000313" key="4">
    <source>
        <dbReference type="Proteomes" id="UP000054248"/>
    </source>
</evidence>
<organism evidence="3 4">
    <name type="scientific">Tulasnella calospora MUT 4182</name>
    <dbReference type="NCBI Taxonomy" id="1051891"/>
    <lineage>
        <taxon>Eukaryota</taxon>
        <taxon>Fungi</taxon>
        <taxon>Dikarya</taxon>
        <taxon>Basidiomycota</taxon>
        <taxon>Agaricomycotina</taxon>
        <taxon>Agaricomycetes</taxon>
        <taxon>Cantharellales</taxon>
        <taxon>Tulasnellaceae</taxon>
        <taxon>Tulasnella</taxon>
    </lineage>
</organism>
<name>A0A0C3QUX8_9AGAM</name>
<dbReference type="AlphaFoldDB" id="A0A0C3QUX8"/>
<gene>
    <name evidence="3" type="ORF">M407DRAFT_234456</name>
</gene>
<evidence type="ECO:0000256" key="2">
    <source>
        <dbReference type="SAM" id="Phobius"/>
    </source>
</evidence>
<accession>A0A0C3QUX8</accession>
<feature type="compositionally biased region" description="Basic and acidic residues" evidence="1">
    <location>
        <begin position="168"/>
        <end position="189"/>
    </location>
</feature>
<evidence type="ECO:0000313" key="3">
    <source>
        <dbReference type="EMBL" id="KIO33281.1"/>
    </source>
</evidence>
<feature type="compositionally biased region" description="Polar residues" evidence="1">
    <location>
        <begin position="263"/>
        <end position="286"/>
    </location>
</feature>
<keyword evidence="2" id="KW-0812">Transmembrane</keyword>
<sequence length="375" mass="42379">MYQWSEMIKRAGKPPEAVDSAVERLQANWVAYMGPWFLGLVTLTFMLFPVFFYLWMTASLGTSLGLAATLARDPFNAPMIAKTSMDRHGLSPASPRLTKLFSAFRARYQRRTGFRFAGLEAANGNRGQGDTKKGIAILATIPEPPTVVKRSTNIPLERVSIRLNSKNTEFRGDPQRRSRLSDDGSHPRSQEGVTPMKTFDEIEASLFVPRVDSAWHGRLKNDIFRWMDGSFTSSIALQKPTETEDSEDGVVGRNKPHKKPAESSHNNPKELSSIEENVTNLTSPTVSAEEEAEYPRFIDQYENLTNDTEKAVAEQEDVQLYNDRVQLTNRGVEEDVDRLDLEHNDRAAKAQTEKYYSTYAKSVWEIVEEQPLPDL</sequence>
<keyword evidence="2" id="KW-1133">Transmembrane helix</keyword>
<dbReference type="EMBL" id="KN822949">
    <property type="protein sequence ID" value="KIO33281.1"/>
    <property type="molecule type" value="Genomic_DNA"/>
</dbReference>
<feature type="region of interest" description="Disordered" evidence="1">
    <location>
        <begin position="237"/>
        <end position="291"/>
    </location>
</feature>
<keyword evidence="2" id="KW-0472">Membrane</keyword>
<reference evidence="4" key="2">
    <citation type="submission" date="2015-01" db="EMBL/GenBank/DDBJ databases">
        <title>Evolutionary Origins and Diversification of the Mycorrhizal Mutualists.</title>
        <authorList>
            <consortium name="DOE Joint Genome Institute"/>
            <consortium name="Mycorrhizal Genomics Consortium"/>
            <person name="Kohler A."/>
            <person name="Kuo A."/>
            <person name="Nagy L.G."/>
            <person name="Floudas D."/>
            <person name="Copeland A."/>
            <person name="Barry K.W."/>
            <person name="Cichocki N."/>
            <person name="Veneault-Fourrey C."/>
            <person name="LaButti K."/>
            <person name="Lindquist E.A."/>
            <person name="Lipzen A."/>
            <person name="Lundell T."/>
            <person name="Morin E."/>
            <person name="Murat C."/>
            <person name="Riley R."/>
            <person name="Ohm R."/>
            <person name="Sun H."/>
            <person name="Tunlid A."/>
            <person name="Henrissat B."/>
            <person name="Grigoriev I.V."/>
            <person name="Hibbett D.S."/>
            <person name="Martin F."/>
        </authorList>
    </citation>
    <scope>NUCLEOTIDE SEQUENCE [LARGE SCALE GENOMIC DNA]</scope>
    <source>
        <strain evidence="4">MUT 4182</strain>
    </source>
</reference>
<protein>
    <submittedName>
        <fullName evidence="3">Uncharacterized protein</fullName>
    </submittedName>
</protein>
<evidence type="ECO:0000256" key="1">
    <source>
        <dbReference type="SAM" id="MobiDB-lite"/>
    </source>
</evidence>
<reference evidence="3 4" key="1">
    <citation type="submission" date="2014-04" db="EMBL/GenBank/DDBJ databases">
        <authorList>
            <consortium name="DOE Joint Genome Institute"/>
            <person name="Kuo A."/>
            <person name="Girlanda M."/>
            <person name="Perotto S."/>
            <person name="Kohler A."/>
            <person name="Nagy L.G."/>
            <person name="Floudas D."/>
            <person name="Copeland A."/>
            <person name="Barry K.W."/>
            <person name="Cichocki N."/>
            <person name="Veneault-Fourrey C."/>
            <person name="LaButti K."/>
            <person name="Lindquist E.A."/>
            <person name="Lipzen A."/>
            <person name="Lundell T."/>
            <person name="Morin E."/>
            <person name="Murat C."/>
            <person name="Sun H."/>
            <person name="Tunlid A."/>
            <person name="Henrissat B."/>
            <person name="Grigoriev I.V."/>
            <person name="Hibbett D.S."/>
            <person name="Martin F."/>
            <person name="Nordberg H.P."/>
            <person name="Cantor M.N."/>
            <person name="Hua S.X."/>
        </authorList>
    </citation>
    <scope>NUCLEOTIDE SEQUENCE [LARGE SCALE GENOMIC DNA]</scope>
    <source>
        <strain evidence="3 4">MUT 4182</strain>
    </source>
</reference>
<feature type="transmembrane region" description="Helical" evidence="2">
    <location>
        <begin position="36"/>
        <end position="56"/>
    </location>
</feature>
<feature type="region of interest" description="Disordered" evidence="1">
    <location>
        <begin position="165"/>
        <end position="197"/>
    </location>
</feature>